<gene>
    <name evidence="3" type="ORF">LINF_250017200</name>
</gene>
<feature type="compositionally biased region" description="Basic and acidic residues" evidence="2">
    <location>
        <begin position="386"/>
        <end position="404"/>
    </location>
</feature>
<evidence type="ECO:0000256" key="1">
    <source>
        <dbReference type="SAM" id="Coils"/>
    </source>
</evidence>
<feature type="region of interest" description="Disordered" evidence="2">
    <location>
        <begin position="862"/>
        <end position="913"/>
    </location>
</feature>
<feature type="compositionally biased region" description="Gly residues" evidence="2">
    <location>
        <begin position="1080"/>
        <end position="1099"/>
    </location>
</feature>
<proteinExistence type="predicted"/>
<name>A0A6L0XKH4_LEIIN</name>
<feature type="compositionally biased region" description="Low complexity" evidence="2">
    <location>
        <begin position="307"/>
        <end position="326"/>
    </location>
</feature>
<feature type="compositionally biased region" description="Basic and acidic residues" evidence="2">
    <location>
        <begin position="71"/>
        <end position="82"/>
    </location>
</feature>
<keyword evidence="1" id="KW-0175">Coiled coil</keyword>
<feature type="compositionally biased region" description="Pro residues" evidence="2">
    <location>
        <begin position="700"/>
        <end position="719"/>
    </location>
</feature>
<feature type="region of interest" description="Disordered" evidence="2">
    <location>
        <begin position="4896"/>
        <end position="4917"/>
    </location>
</feature>
<feature type="compositionally biased region" description="Low complexity" evidence="2">
    <location>
        <begin position="1658"/>
        <end position="1682"/>
    </location>
</feature>
<feature type="compositionally biased region" description="Polar residues" evidence="2">
    <location>
        <begin position="515"/>
        <end position="528"/>
    </location>
</feature>
<feature type="region of interest" description="Disordered" evidence="2">
    <location>
        <begin position="467"/>
        <end position="489"/>
    </location>
</feature>
<feature type="region of interest" description="Disordered" evidence="2">
    <location>
        <begin position="3074"/>
        <end position="3122"/>
    </location>
</feature>
<feature type="region of interest" description="Disordered" evidence="2">
    <location>
        <begin position="5827"/>
        <end position="5851"/>
    </location>
</feature>
<dbReference type="Gene3D" id="2.120.10.80">
    <property type="entry name" value="Kelch-type beta propeller"/>
    <property type="match status" value="1"/>
</dbReference>
<feature type="region of interest" description="Disordered" evidence="2">
    <location>
        <begin position="3197"/>
        <end position="3228"/>
    </location>
</feature>
<feature type="region of interest" description="Disordered" evidence="2">
    <location>
        <begin position="6012"/>
        <end position="6045"/>
    </location>
</feature>
<feature type="compositionally biased region" description="Basic and acidic residues" evidence="2">
    <location>
        <begin position="295"/>
        <end position="306"/>
    </location>
</feature>
<feature type="region of interest" description="Disordered" evidence="2">
    <location>
        <begin position="3712"/>
        <end position="3731"/>
    </location>
</feature>
<feature type="compositionally biased region" description="Low complexity" evidence="2">
    <location>
        <begin position="680"/>
        <end position="699"/>
    </location>
</feature>
<feature type="compositionally biased region" description="Low complexity" evidence="2">
    <location>
        <begin position="168"/>
        <end position="181"/>
    </location>
</feature>
<feature type="compositionally biased region" description="Low complexity" evidence="2">
    <location>
        <begin position="8"/>
        <end position="31"/>
    </location>
</feature>
<protein>
    <submittedName>
        <fullName evidence="3">Galactose_oxidase_-_central_domain_containing_protein_-_putative</fullName>
    </submittedName>
</protein>
<dbReference type="InterPro" id="IPR015915">
    <property type="entry name" value="Kelch-typ_b-propeller"/>
</dbReference>
<feature type="compositionally biased region" description="Basic and acidic residues" evidence="2">
    <location>
        <begin position="629"/>
        <end position="640"/>
    </location>
</feature>
<feature type="region of interest" description="Disordered" evidence="2">
    <location>
        <begin position="680"/>
        <end position="755"/>
    </location>
</feature>
<feature type="region of interest" description="Disordered" evidence="2">
    <location>
        <begin position="2943"/>
        <end position="2978"/>
    </location>
</feature>
<feature type="compositionally biased region" description="Low complexity" evidence="2">
    <location>
        <begin position="100"/>
        <end position="128"/>
    </location>
</feature>
<feature type="compositionally biased region" description="Low complexity" evidence="2">
    <location>
        <begin position="3212"/>
        <end position="3221"/>
    </location>
</feature>
<feature type="compositionally biased region" description="Low complexity" evidence="2">
    <location>
        <begin position="200"/>
        <end position="218"/>
    </location>
</feature>
<feature type="region of interest" description="Disordered" evidence="2">
    <location>
        <begin position="3676"/>
        <end position="3701"/>
    </location>
</feature>
<dbReference type="EMBL" id="LR812958">
    <property type="protein sequence ID" value="CAC9494158.1"/>
    <property type="molecule type" value="Genomic_DNA"/>
</dbReference>
<feature type="region of interest" description="Disordered" evidence="2">
    <location>
        <begin position="156"/>
        <end position="454"/>
    </location>
</feature>
<evidence type="ECO:0000313" key="4">
    <source>
        <dbReference type="Proteomes" id="UP000255414"/>
    </source>
</evidence>
<feature type="compositionally biased region" description="Low complexity" evidence="2">
    <location>
        <begin position="1179"/>
        <end position="1188"/>
    </location>
</feature>
<evidence type="ECO:0000256" key="2">
    <source>
        <dbReference type="SAM" id="MobiDB-lite"/>
    </source>
</evidence>
<feature type="region of interest" description="Disordered" evidence="2">
    <location>
        <begin position="5452"/>
        <end position="5499"/>
    </location>
</feature>
<feature type="region of interest" description="Disordered" evidence="2">
    <location>
        <begin position="1"/>
        <end position="131"/>
    </location>
</feature>
<feature type="compositionally biased region" description="Low complexity" evidence="2">
    <location>
        <begin position="42"/>
        <end position="70"/>
    </location>
</feature>
<feature type="compositionally biased region" description="Basic and acidic residues" evidence="2">
    <location>
        <begin position="865"/>
        <end position="881"/>
    </location>
</feature>
<feature type="compositionally biased region" description="Basic and acidic residues" evidence="2">
    <location>
        <begin position="731"/>
        <end position="745"/>
    </location>
</feature>
<feature type="region of interest" description="Disordered" evidence="2">
    <location>
        <begin position="5081"/>
        <end position="5108"/>
    </location>
</feature>
<feature type="region of interest" description="Disordered" evidence="2">
    <location>
        <begin position="1041"/>
        <end position="1121"/>
    </location>
</feature>
<feature type="compositionally biased region" description="Low complexity" evidence="2">
    <location>
        <begin position="5452"/>
        <end position="5485"/>
    </location>
</feature>
<dbReference type="Proteomes" id="UP000255414">
    <property type="component" value="Chromosome 25"/>
</dbReference>
<dbReference type="PANTHER" id="PTHR23202">
    <property type="entry name" value="WASP INTERACTING PROTEIN-RELATED"/>
    <property type="match status" value="1"/>
</dbReference>
<feature type="compositionally biased region" description="Basic and acidic residues" evidence="2">
    <location>
        <begin position="355"/>
        <end position="370"/>
    </location>
</feature>
<sequence>MDASATPPTVSSVAKASTASANTATSPLPSSDSEDDNKALNSAALSTGSALPSSSIASSSFSMFSQSTTARRGEEGRKEEGVGRGSAASLVPTLTKRSRVLSSSAAATRTSSPAEFTAPFARPAPTRAKGPLPLLSTAALVDLAAVPASAADPLDGAISTDAPMHGHPLSPSPTASPSSKPFLVAPEEVPTPSVGDAAEEGSAPPAAPATLPANAAAAADEKAVDAGAAKCVTEDHESEGSGASTSHSLRCDNGVPIDGREETSPNVEQPPALPSKCLPAISTEPPPLPPSHASSDSDVKRSEDHSSAPGGSPHASPSAPAPFLLESPEEPPSLLHIAPEEQLRHSGRLSGTHDSGSDKIEEAATSRDEGGGCGSQRRPQRSSAHRSGEAAERGEAQGDAREGSGRCGQLRGSGCRRRTRELDTEASHTSPLHASGSRSHQERSPVCSPFPSSAAALDAGLTSMVGAAANDAPQQPAAHQHSSSSFSAFTHAHASNMKASTAAPSLFAADALASTHTMAVSSTQSSLLPTKRRRSSREPPSSSWPDAVFQVGEDEGDEVAAPEGEALQSSTQMQGQQRQEERACTEDGMVGKATVVAITAEGMPAPPSLPLATHAREATAVAVAPPPLRPKEHDGDKRAEALASASASTLLPAPAVAMARGAVSLNAGASTTAAPALSPAVLPAPAHPSPLGSSPSAPAASPPPPRPTTHHQPPPPPPSSAVAALAPSSALEKEAAAARGNHDAGRAVATSASAASVEPDAVPTALHPVPISPALPVPAATATAAAGLIGEPHREAYPAPLLRINPPISLNGAVGGSGSVETAGSFATLKSTVAGHNRLSLGSVRSNAMLGQTPLSMAQFADRWTSSEEGSRHGSDADNRSSRRSSRRSRRSHRSDEEREGRGSWQSHSAANHCHGHDSSGSWYSYTYGSSYSTVSITGSTTRSLRSSVAVSAPCLQDEREGAVTGGTAAALGTRMVKLVEYEEVTPVVRGKGGVPGWLCCGRKKATGGVRTSRMEVHRVCFPAENTHRDHSIGLSALHAGRHKDLPRREGSTASPVATAGAVRANITARSEDRAERRAGLGGMRSGGAAGSEGSGPPRGLGSATETPHSSEKDTAESVDEGVGEAAAYAGCRGSTSSYADGEAPLISRADTLAPLHDGAEETDEGDSGLRSQGEEAETAAATAAAAEQNRTPPLDVVGQAAFSSSASAPRAKLDVAVSVNTKASSSAHWWAEADGANYSGGVGVLGSDGSVPGGDGSAPSAVADAAEAPDHHNRAGVRTGGGGGGGVEEEEEGAATTASTAPHPLWTLLVSPEELPRLRAWDAEPPVAASTGRLHQKREAERLEAKYNEEAIAAAEEAQQAFRQAVRELMVRPPRQCIFVSVHGLRHWCSALHCPRQAPRAGLANSAAAALAGGWRDAWGGNAQAGPPIIEDPKWMDVRLAIYMHDSAGERLLAAGSVFSLPSNLEALRRCLGCGGGGGGGGIVEHPSTGGYGRDSWSDLLVFQLPESASEGAAEDMQQAEARDHDNIVSITAEGTTGHCSDRGDGGGDAPSHRASKCGLAGSGHLGSLDGCGILYVKLEERGERWVSLGDACAGAAATRAGEAASCGTRAHSPVKDAQPAAAAAAAVGGGAEGLVTSSQQNEEETPQSSVGRRTEPSSPSLSLPLAGEAAPPSSSASETTAGRDDTRHAIGATSDVDSLHARASADGGTDERAQVTGTRLEEYWGPLAVSPPLLPADLCKLQSDQPPLLTALGTTAEAAASAVACPGQLLPQLSCRLRWAQEPQPGSRAAPEPAPRVASVEQGLSAWASLGTAIKEYERVCRCASTGAVSAVTAANHKPFWPLTVLWNTIPPHLAAENDKLREVRKASVAASPLQRWCGGELAPRGHAMETLMVCSVVMRCAAAILFAHELADVPENRYCPPTSISVTGGCDGVVVEGAAAVGAGDAHGTPVAHRAPVMQYNVSFHAVLTRDTASSLLFTVHSAASPADVFGFAVWTPFDAASAAHVQSHHRHEDAGVGGVADVWLPLFAPGSADATPLTSVPAQQRKVASSSISSATLSSTNKDQNRSTTGLLLVGWLHCDVEAVFLPSLTEAAVQQLWNGPQRSLSSLAAAAGGESGHDGCCIGHGISVEDDTLVDFSVMEGAGLRPLATPFGMPLSPTPLRWDDSATWGNNGTCAHVYCEVLALQRQRQQGTGHQVPRWSPHAAGVFAPASSSSAAPAVVYRAHSSGYRLRAAARTDCDLMSFASESDGQGRTARCAPLSDSGEEVEVRSAYDARTWTSAAGAEPNAVLPVTDSVAHTNHPRWQHTFRCGLALLSSLHLRVFDLCQHRLGGDGSETKPQAAERGSVRARLSGASGGRARLLGTTNVSSWLLRRLLCRPSGEGCAWLPLLWSPGAAAGPMTACATANGKGSFQQHFFPSVCNGFVLVEWRRVPQATAVARLPCAREASSWCASVTRRLLDSKGRHTTASAARTRSFLGTLKKLHDFPQRWYHPMPLPGTEPSSVTAAPTAYSRELGWITPDVVPWLRIHEVRLQWPWLQHLLCMHGGQAQLSLRYPAAQGETRLLPQCLLVPLCELADPSTSTVCGGRPSSVHPRETRDAAAVYGMVLSAAPSDDTPPSPNAAAPAEATLCLPASPFIEVQVWWYPRNGIGSAAGGGFDVPPRFIGRGEWRFPAHEEAAEMRGLVAGTDQGAFEEALNSQLTTADAAGFACLSDGEEESGAAMGPAPLPPALRSFFTPHKADLRVAPVHSTGVPQHVEGGLLTWRLMSVPRLLCDGWGELPPAMPRPLPESSSCVAGPCGDVCRPLRPSPAAVRASTWAWPDIGTPAVVHVEVCDMICFDHTDGPCIDTARATAAVQIAVSGTTCAGSPTETPPEESAAITEARCWMYPGDAPPPEAPRVAYALSPLYNTAAKATDTGSNMGGNQQQYQLPPSQVSWALKTPPRPPQATAAAGDGEKSAARSVMPGAGASRSPTVELQWPPRRFGWVDDAPPSLSVWVMAPPSLSGGAGAADNTAVTAKERVWGAVRLPGLDAFKSTSGVLWLPLFQSYAAPALAAEVPRCTAAAEDVALSSNSGSSSGSGTGTGTSENCGAVSPPPSPSTAERAHGGIAATAPPQSTLACGDAPDSLMMMAAPRAAIVVKHVGFVAVRYAHNMQRRAADAVTTSGTEPSAAGPRVLLVRVGPLHRRFPVSVAARHPLSSPSSPPPSESCTSASEAPLTPPSDAALTHRNAAWTALAAADNAAGTAAATGVLLGNVSSDADVLLGFEAHQLSVHAPDADTGRDVSREASSSSRVAVFPLPRRDAGDDGSLQLRVQTRVGASAAMATNTMYFDPGGDEATPESAQWVPLMVRRRLHDAHGVGYDGEGESVVAELLVQWRVVDLSAATAPPRATFSPTSLQRLVRECCGGGGASCSYTLLPALSAAAQAHQNPLGQSCADAQRRAGFLELPGRERRGQDTITTEQASRVLSRVLRTIQPRRRRCVYLTLDQLLVQCSARQRRMWAALQRGTTASPQEMLVDGGHDDAASAPIRFRLEVQLRWPVEWSAAWRGIASSSPRRVPLEAEIGAAASLPPAAAASATSTAGTVSLNVWVDSGEGVFVESSSPAASGAAVADEAAVYASGERLLSCASLPPLCLVLPSAEDPDHLLGDLGLAARFCLTFALFVVPQSRGDRDSREKASDLCVGTGRTPMASSPSVQFGLTSLLPSASGRSGGGPPYADATGADAKDGVATVPPLLRWRARVTESLPVPPPASSILCNSPKVRDLAVDSGKAMGDDGARCDKHMPSWLLSSSPASSSAEKDEVIGGDGHTRAAGATAAPLLPRTPALAHVTVTRIELCGVDLSLARGAAQRHLRVLPPATVTVMTTDVTGAAAAPTDRRGGAANAASTAHQLLPCLLSLRPTAASPPIHATSTPSLPMTRLDQIQPVPPPPQRYMWSTDVCIAAPVSQLVFCVSVPVASLRSARVEEAWLPPRSPSSEAEHQDADAQGVDARWRSRHGDQVNVVGKAVYALDLLAQVEGARRPCNDSCLVSAAQTADCVRDVVLEVESLVHGHWLGRLWVQVDITAADLLMRDAASVFFTSRMTLSVQRCSGFAVGDVPLAYRAEETYVRLRERAALLCERRGRLPRRLRQQLKEIRQIRRQLRQGQRQQRDGVLANHTALSRAGVVRLTSAWGERGTGASSTYTSKPFALPTATELVRHRCRATTSSSSTCAPLLCLSRDTNTAQTTNDAAATVQLELCQASSGVTVAAGQMVIPLHSARTLWRDGAWQPPVPTVTSPLSVRVDLQACTVSEVHTPCICPVTPPGGEADVTATWAVHPARGDTWLTCICLKPTAGGDGAATPPRQLLLRWVYCFEATAYPETEHAVDMPLHLRSSSTATGHGGKSVQTPQARFRPRDGAPVYWSGAAMQLPRIGPVGATIKRVELLEVTPVSCAHLLVGGEAWGVAQPSPLRCNLPTRDACMTTRLALHAWTLADQLCFEARRRQAQDSGEDALMWLTCGGASAVGSRRCRPGYEVLMGLYTSSSLAKCAAQLLEQRGLRATGAEMPIAPIALATQPPRWPPHAGVNAPVACNAAGSIKADESSSPPALHVRSHASTSPAKDVVVPGAVGSGGGVAMRALTFRCSGAAFAKLELGQVDTISCCVVAERRRRDRGAALRAHQPPLAENGSGAAGRPEAFIVVLDAGKATSLLQKRCSAEDLPQAATGSSPSLASSQLTATWLPALELPHSTMAVPCAAAARRADAHHGTQKARLQEVRGALLRVVLPLVQPDPVVAAAGDGKADDDAGSDSGDEVATMEEEQFRIEVAVRGRRCGAGADEAATTVYYVSDPLCASDIFRSACSCGERSGIGSSADTTAAAAGGDSPLRMSPSQWLSTLAMRLVPAPASAGMTGSAACESNEKEREAGPLSPRMAPTATMEVTWALDVLGVLRTSACAAGVVLASAKCARRRADRHAGDWAHRTEAVFGSLACMADDTDEDDDAGGGGVGMRQLEAYAAWNDFLAAQDGVEKMRAAQAELRHWRCTIVGVEVSGVELLSWCSTGVETDADTADEVYDIAQCTSLLAQLVLPIGAPSSAAGADAEGQPTQDSDGTGNHHRRRLRSKGGLVMGVARTTVTRMDRGARLDTEAAPTSCDRATMKGSACSARSVAPVISSSRPRRHRYTGTFTPLSWSMAVPDMIGQAAAAAAAHREEKGTAATVGGDPAAGLTVWQLLSRAPPSSSSARNSIDNSHSTAQNTTQLVYNLGATQLAGLLHECALHLVQVLARWLGDVYTTEEREALLEAAALYPTQWMQLAPVTPIMDGTQGNARVRFKCAYSYHGPVLLLPKSLSTVVPSRITAPRALADAVCCAQLDRVQLAYTSLDGAEATAATAGPHRRNGTSAAAAWPSRLSLVMRVRVTTERVVDGAVVQSRNVAQWHTQLAPVPCGGAPLITEAAWESGTVAPFAPAASSPSAATSQPTPAPTAPVATPVPVTVSPSAGGAAEPPQNRSGDVHQRIVTTASAAPSSVKEVVPLLPTTSFFCWQPPSLEEAMEGCSAAHTSAAVPAAHATETTMTTTLVEIVLVLADEKTEEGDSAAADSQGRLPGGGGGVVAGTVVGRGQLRLGCSSSKEVVWDVAEGRVESGWRLYAPLSVRLPVTAEAALPRGGCDAPTSAIAPGEGARGEPQPSLTFSFDLLIFTAPSMAQVAALQASRAVQADQRRRSLSVLQRTEEAVAASAAADYHLHEQGSELNKRVCTIAAGEPRVTLRQLSQMWVSRRPYQLLRVPPIVIRVDTFAVLDSVPSSTARRVAALSAGGNNKGGPTRLSQTLWTTLRRRMARRVSTHDGTASVPCPGQRCSGGGLSGGTSDASMSVEVQAWLVDEQTGEVRVPVWTLLSNGPPLQRSGGAATCNPSHAPSLASHLHAGRAILRNAQRLRLDWCSEDEGARLQSMSLPASLAGLLGGASVSYIATDGSACTWVSGGLRRRCAQHTRHGACHALKVQGSAGGANSGRGAVEPVPPLLRSAAHHTNPARRRRQPLVPTPAKRVAAQPSPPPPTPGLDSCTASCQFDYDLYRSHFLSCAAAAQDGQATTPGWRCEAHACVTGSLPAASPSTNAASRLFHSATLVGGRIWLLGGWISPAGATTLRSTLAALVGTARLVERRRREVRQAVTHGRDNDATGDRLSPTPLAECALRCASTSVSSAPCKAGNVPTSASLRWCEVVQSVQCLNDGFPAPPVDAPWPSSQAEDSTDAAEATRRLLAAPPRLACHVAVTCGDRYVAVFGGLMAPTGTDDDAPVATSAVHIYDTVQGTWSAQYEPNTGDVQGEWPVARYGHCVTPVPGTGGARQPRSYFVFGGATITPSCPTVLVPPAQLLWIWTPVPGVLQHGRSGAVEDVPVHSAWRRVQLPVELATPLAGRFLSQLHAYSAVEVAAAVCGAEETLDDGAAVPSDPGLTTMVLCVAGGMTAPALHTVPAVAHDQSPFATKASAPDAYRAFCECVEPWFAHPASDVASVLVACVCERQQQLPSLPAYSAPSSQTRTRTH</sequence>
<organism evidence="3 4">
    <name type="scientific">Leishmania infantum</name>
    <dbReference type="NCBI Taxonomy" id="5671"/>
    <lineage>
        <taxon>Eukaryota</taxon>
        <taxon>Discoba</taxon>
        <taxon>Euglenozoa</taxon>
        <taxon>Kinetoplastea</taxon>
        <taxon>Metakinetoplastina</taxon>
        <taxon>Trypanosomatida</taxon>
        <taxon>Trypanosomatidae</taxon>
        <taxon>Leishmaniinae</taxon>
        <taxon>Leishmania</taxon>
    </lineage>
</organism>
<feature type="region of interest" description="Disordered" evidence="2">
    <location>
        <begin position="1250"/>
        <end position="1301"/>
    </location>
</feature>
<feature type="compositionally biased region" description="Acidic residues" evidence="2">
    <location>
        <begin position="4791"/>
        <end position="4801"/>
    </location>
</feature>
<feature type="compositionally biased region" description="Basic residues" evidence="2">
    <location>
        <begin position="882"/>
        <end position="893"/>
    </location>
</feature>
<reference evidence="3" key="1">
    <citation type="submission" date="2020-06" db="EMBL/GenBank/DDBJ databases">
        <authorList>
            <person name="Gonzalez-de la Fuente S."/>
            <person name="Peiro-Pastor R."/>
            <person name="Rastrojo A."/>
            <person name="Moreno J."/>
            <person name="Carrasco-Ramiro F."/>
            <person name="Requena JM."/>
            <person name="Aguado B."/>
        </authorList>
    </citation>
    <scope>NUCLEOTIDE SEQUENCE</scope>
</reference>
<feature type="compositionally biased region" description="Basic and acidic residues" evidence="2">
    <location>
        <begin position="1070"/>
        <end position="1079"/>
    </location>
</feature>
<feature type="region of interest" description="Disordered" evidence="2">
    <location>
        <begin position="513"/>
        <end position="582"/>
    </location>
</feature>
<evidence type="ECO:0000313" key="3">
    <source>
        <dbReference type="EMBL" id="CAC9494158.1"/>
    </source>
</evidence>
<feature type="compositionally biased region" description="Low complexity" evidence="2">
    <location>
        <begin position="568"/>
        <end position="577"/>
    </location>
</feature>
<feature type="region of interest" description="Disordered" evidence="2">
    <location>
        <begin position="1158"/>
        <end position="1193"/>
    </location>
</feature>
<dbReference type="SUPFAM" id="SSF117281">
    <property type="entry name" value="Kelch motif"/>
    <property type="match status" value="1"/>
</dbReference>
<feature type="compositionally biased region" description="Polar residues" evidence="2">
    <location>
        <begin position="427"/>
        <end position="438"/>
    </location>
</feature>
<feature type="region of interest" description="Disordered" evidence="2">
    <location>
        <begin position="1633"/>
        <end position="1715"/>
    </location>
</feature>
<feature type="region of interest" description="Disordered" evidence="2">
    <location>
        <begin position="624"/>
        <end position="643"/>
    </location>
</feature>
<dbReference type="PANTHER" id="PTHR23202:SF64">
    <property type="entry name" value="WW DOMAIN-CONTAINING PROTEIN"/>
    <property type="match status" value="1"/>
</dbReference>
<feature type="coiled-coil region" evidence="1">
    <location>
        <begin position="1338"/>
        <end position="1369"/>
    </location>
</feature>
<accession>A0A6L0XKH4</accession>
<feature type="region of interest" description="Disordered" evidence="2">
    <location>
        <begin position="1536"/>
        <end position="1555"/>
    </location>
</feature>
<feature type="compositionally biased region" description="Low complexity" evidence="2">
    <location>
        <begin position="1258"/>
        <end position="1267"/>
    </location>
</feature>
<feature type="region of interest" description="Disordered" evidence="2">
    <location>
        <begin position="4782"/>
        <end position="4801"/>
    </location>
</feature>
<feature type="compositionally biased region" description="Polar residues" evidence="2">
    <location>
        <begin position="1637"/>
        <end position="1653"/>
    </location>
</feature>
<feature type="compositionally biased region" description="Low complexity" evidence="2">
    <location>
        <begin position="720"/>
        <end position="730"/>
    </location>
</feature>